<name>B4I0X9_DROSE</name>
<feature type="region of interest" description="Disordered" evidence="1">
    <location>
        <begin position="1"/>
        <end position="34"/>
    </location>
</feature>
<accession>B4I0X9</accession>
<protein>
    <submittedName>
        <fullName evidence="2">GM12682</fullName>
    </submittedName>
</protein>
<organism evidence="3">
    <name type="scientific">Drosophila sechellia</name>
    <name type="common">Fruit fly</name>
    <dbReference type="NCBI Taxonomy" id="7238"/>
    <lineage>
        <taxon>Eukaryota</taxon>
        <taxon>Metazoa</taxon>
        <taxon>Ecdysozoa</taxon>
        <taxon>Arthropoda</taxon>
        <taxon>Hexapoda</taxon>
        <taxon>Insecta</taxon>
        <taxon>Pterygota</taxon>
        <taxon>Neoptera</taxon>
        <taxon>Endopterygota</taxon>
        <taxon>Diptera</taxon>
        <taxon>Brachycera</taxon>
        <taxon>Muscomorpha</taxon>
        <taxon>Ephydroidea</taxon>
        <taxon>Drosophilidae</taxon>
        <taxon>Drosophila</taxon>
        <taxon>Sophophora</taxon>
    </lineage>
</organism>
<dbReference type="EMBL" id="CH480819">
    <property type="protein sequence ID" value="EDW53160.1"/>
    <property type="molecule type" value="Genomic_DNA"/>
</dbReference>
<keyword evidence="3" id="KW-1185">Reference proteome</keyword>
<dbReference type="AlphaFoldDB" id="B4I0X9"/>
<dbReference type="HOGENOM" id="CLU_2981283_0_0_1"/>
<evidence type="ECO:0000313" key="2">
    <source>
        <dbReference type="EMBL" id="EDW53160.1"/>
    </source>
</evidence>
<gene>
    <name evidence="2" type="primary">Dsec\GM12682</name>
    <name evidence="2" type="ORF">Dsec_GM12682</name>
</gene>
<sequence>MTAADQLQFHKGKGDKGKGRDRDRDQERDHRKVATAFASGNLGNCRDILMLQHEAVNR</sequence>
<feature type="compositionally biased region" description="Basic and acidic residues" evidence="1">
    <location>
        <begin position="12"/>
        <end position="32"/>
    </location>
</feature>
<evidence type="ECO:0000313" key="3">
    <source>
        <dbReference type="Proteomes" id="UP000001292"/>
    </source>
</evidence>
<proteinExistence type="predicted"/>
<dbReference type="Proteomes" id="UP000001292">
    <property type="component" value="Unassembled WGS sequence"/>
</dbReference>
<reference evidence="2 3" key="1">
    <citation type="journal article" date="2007" name="Nature">
        <title>Evolution of genes and genomes on the Drosophila phylogeny.</title>
        <authorList>
            <consortium name="Drosophila 12 Genomes Consortium"/>
            <person name="Clark A.G."/>
            <person name="Eisen M.B."/>
            <person name="Smith D.R."/>
            <person name="Bergman C.M."/>
            <person name="Oliver B."/>
            <person name="Markow T.A."/>
            <person name="Kaufman T.C."/>
            <person name="Kellis M."/>
            <person name="Gelbart W."/>
            <person name="Iyer V.N."/>
            <person name="Pollard D.A."/>
            <person name="Sackton T.B."/>
            <person name="Larracuente A.M."/>
            <person name="Singh N.D."/>
            <person name="Abad J.P."/>
            <person name="Abt D.N."/>
            <person name="Adryan B."/>
            <person name="Aguade M."/>
            <person name="Akashi H."/>
            <person name="Anderson W.W."/>
            <person name="Aquadro C.F."/>
            <person name="Ardell D.H."/>
            <person name="Arguello R."/>
            <person name="Artieri C.G."/>
            <person name="Barbash D.A."/>
            <person name="Barker D."/>
            <person name="Barsanti P."/>
            <person name="Batterham P."/>
            <person name="Batzoglou S."/>
            <person name="Begun D."/>
            <person name="Bhutkar A."/>
            <person name="Blanco E."/>
            <person name="Bosak S.A."/>
            <person name="Bradley R.K."/>
            <person name="Brand A.D."/>
            <person name="Brent M.R."/>
            <person name="Brooks A.N."/>
            <person name="Brown R.H."/>
            <person name="Butlin R.K."/>
            <person name="Caggese C."/>
            <person name="Calvi B.R."/>
            <person name="Bernardo de Carvalho A."/>
            <person name="Caspi A."/>
            <person name="Castrezana S."/>
            <person name="Celniker S.E."/>
            <person name="Chang J.L."/>
            <person name="Chapple C."/>
            <person name="Chatterji S."/>
            <person name="Chinwalla A."/>
            <person name="Civetta A."/>
            <person name="Clifton S.W."/>
            <person name="Comeron J.M."/>
            <person name="Costello J.C."/>
            <person name="Coyne J.A."/>
            <person name="Daub J."/>
            <person name="David R.G."/>
            <person name="Delcher A.L."/>
            <person name="Delehaunty K."/>
            <person name="Do C.B."/>
            <person name="Ebling H."/>
            <person name="Edwards K."/>
            <person name="Eickbush T."/>
            <person name="Evans J.D."/>
            <person name="Filipski A."/>
            <person name="Findeiss S."/>
            <person name="Freyhult E."/>
            <person name="Fulton L."/>
            <person name="Fulton R."/>
            <person name="Garcia A.C."/>
            <person name="Gardiner A."/>
            <person name="Garfield D.A."/>
            <person name="Garvin B.E."/>
            <person name="Gibson G."/>
            <person name="Gilbert D."/>
            <person name="Gnerre S."/>
            <person name="Godfrey J."/>
            <person name="Good R."/>
            <person name="Gotea V."/>
            <person name="Gravely B."/>
            <person name="Greenberg A.J."/>
            <person name="Griffiths-Jones S."/>
            <person name="Gross S."/>
            <person name="Guigo R."/>
            <person name="Gustafson E.A."/>
            <person name="Haerty W."/>
            <person name="Hahn M.W."/>
            <person name="Halligan D.L."/>
            <person name="Halpern A.L."/>
            <person name="Halter G.M."/>
            <person name="Han M.V."/>
            <person name="Heger A."/>
            <person name="Hillier L."/>
            <person name="Hinrichs A.S."/>
            <person name="Holmes I."/>
            <person name="Hoskins R.A."/>
            <person name="Hubisz M.J."/>
            <person name="Hultmark D."/>
            <person name="Huntley M.A."/>
            <person name="Jaffe D.B."/>
            <person name="Jagadeeshan S."/>
            <person name="Jeck W.R."/>
            <person name="Johnson J."/>
            <person name="Jones C.D."/>
            <person name="Jordan W.C."/>
            <person name="Karpen G.H."/>
            <person name="Kataoka E."/>
            <person name="Keightley P.D."/>
            <person name="Kheradpour P."/>
            <person name="Kirkness E.F."/>
            <person name="Koerich L.B."/>
            <person name="Kristiansen K."/>
            <person name="Kudrna D."/>
            <person name="Kulathinal R.J."/>
            <person name="Kumar S."/>
            <person name="Kwok R."/>
            <person name="Lander E."/>
            <person name="Langley C.H."/>
            <person name="Lapoint R."/>
            <person name="Lazzaro B.P."/>
            <person name="Lee S.J."/>
            <person name="Levesque L."/>
            <person name="Li R."/>
            <person name="Lin C.F."/>
            <person name="Lin M.F."/>
            <person name="Lindblad-Toh K."/>
            <person name="Llopart A."/>
            <person name="Long M."/>
            <person name="Low L."/>
            <person name="Lozovsky E."/>
            <person name="Lu J."/>
            <person name="Luo M."/>
            <person name="Machado C.A."/>
            <person name="Makalowski W."/>
            <person name="Marzo M."/>
            <person name="Matsuda M."/>
            <person name="Matzkin L."/>
            <person name="McAllister B."/>
            <person name="McBride C.S."/>
            <person name="McKernan B."/>
            <person name="McKernan K."/>
            <person name="Mendez-Lago M."/>
            <person name="Minx P."/>
            <person name="Mollenhauer M.U."/>
            <person name="Montooth K."/>
            <person name="Mount S.M."/>
            <person name="Mu X."/>
            <person name="Myers E."/>
            <person name="Negre B."/>
            <person name="Newfeld S."/>
            <person name="Nielsen R."/>
            <person name="Noor M.A."/>
            <person name="O'Grady P."/>
            <person name="Pachter L."/>
            <person name="Papaceit M."/>
            <person name="Parisi M.J."/>
            <person name="Parisi M."/>
            <person name="Parts L."/>
            <person name="Pedersen J.S."/>
            <person name="Pesole G."/>
            <person name="Phillippy A.M."/>
            <person name="Ponting C.P."/>
            <person name="Pop M."/>
            <person name="Porcelli D."/>
            <person name="Powell J.R."/>
            <person name="Prohaska S."/>
            <person name="Pruitt K."/>
            <person name="Puig M."/>
            <person name="Quesneville H."/>
            <person name="Ram K.R."/>
            <person name="Rand D."/>
            <person name="Rasmussen M.D."/>
            <person name="Reed L.K."/>
            <person name="Reenan R."/>
            <person name="Reily A."/>
            <person name="Remington K.A."/>
            <person name="Rieger T.T."/>
            <person name="Ritchie M.G."/>
            <person name="Robin C."/>
            <person name="Rogers Y.H."/>
            <person name="Rohde C."/>
            <person name="Rozas J."/>
            <person name="Rubenfield M.J."/>
            <person name="Ruiz A."/>
            <person name="Russo S."/>
            <person name="Salzberg S.L."/>
            <person name="Sanchez-Gracia A."/>
            <person name="Saranga D.J."/>
            <person name="Sato H."/>
            <person name="Schaeffer S.W."/>
            <person name="Schatz M.C."/>
            <person name="Schlenke T."/>
            <person name="Schwartz R."/>
            <person name="Segarra C."/>
            <person name="Singh R.S."/>
            <person name="Sirot L."/>
            <person name="Sirota M."/>
            <person name="Sisneros N.B."/>
            <person name="Smith C.D."/>
            <person name="Smith T.F."/>
            <person name="Spieth J."/>
            <person name="Stage D.E."/>
            <person name="Stark A."/>
            <person name="Stephan W."/>
            <person name="Strausberg R.L."/>
            <person name="Strempel S."/>
            <person name="Sturgill D."/>
            <person name="Sutton G."/>
            <person name="Sutton G.G."/>
            <person name="Tao W."/>
            <person name="Teichmann S."/>
            <person name="Tobari Y.N."/>
            <person name="Tomimura Y."/>
            <person name="Tsolas J.M."/>
            <person name="Valente V.L."/>
            <person name="Venter E."/>
            <person name="Venter J.C."/>
            <person name="Vicario S."/>
            <person name="Vieira F.G."/>
            <person name="Vilella A.J."/>
            <person name="Villasante A."/>
            <person name="Walenz B."/>
            <person name="Wang J."/>
            <person name="Wasserman M."/>
            <person name="Watts T."/>
            <person name="Wilson D."/>
            <person name="Wilson R.K."/>
            <person name="Wing R.A."/>
            <person name="Wolfner M.F."/>
            <person name="Wong A."/>
            <person name="Wong G.K."/>
            <person name="Wu C.I."/>
            <person name="Wu G."/>
            <person name="Yamamoto D."/>
            <person name="Yang H.P."/>
            <person name="Yang S.P."/>
            <person name="Yorke J.A."/>
            <person name="Yoshida K."/>
            <person name="Zdobnov E."/>
            <person name="Zhang P."/>
            <person name="Zhang Y."/>
            <person name="Zimin A.V."/>
            <person name="Baldwin J."/>
            <person name="Abdouelleil A."/>
            <person name="Abdulkadir J."/>
            <person name="Abebe A."/>
            <person name="Abera B."/>
            <person name="Abreu J."/>
            <person name="Acer S.C."/>
            <person name="Aftuck L."/>
            <person name="Alexander A."/>
            <person name="An P."/>
            <person name="Anderson E."/>
            <person name="Anderson S."/>
            <person name="Arachi H."/>
            <person name="Azer M."/>
            <person name="Bachantsang P."/>
            <person name="Barry A."/>
            <person name="Bayul T."/>
            <person name="Berlin A."/>
            <person name="Bessette D."/>
            <person name="Bloom T."/>
            <person name="Blye J."/>
            <person name="Boguslavskiy L."/>
            <person name="Bonnet C."/>
            <person name="Boukhgalter B."/>
            <person name="Bourzgui I."/>
            <person name="Brown A."/>
            <person name="Cahill P."/>
            <person name="Channer S."/>
            <person name="Cheshatsang Y."/>
            <person name="Chuda L."/>
            <person name="Citroen M."/>
            <person name="Collymore A."/>
            <person name="Cooke P."/>
            <person name="Costello M."/>
            <person name="D'Aco K."/>
            <person name="Daza R."/>
            <person name="De Haan G."/>
            <person name="DeGray S."/>
            <person name="DeMaso C."/>
            <person name="Dhargay N."/>
            <person name="Dooley K."/>
            <person name="Dooley E."/>
            <person name="Doricent M."/>
            <person name="Dorje P."/>
            <person name="Dorjee K."/>
            <person name="Dupes A."/>
            <person name="Elong R."/>
            <person name="Falk J."/>
            <person name="Farina A."/>
            <person name="Faro S."/>
            <person name="Ferguson D."/>
            <person name="Fisher S."/>
            <person name="Foley C.D."/>
            <person name="Franke A."/>
            <person name="Friedrich D."/>
            <person name="Gadbois L."/>
            <person name="Gearin G."/>
            <person name="Gearin C.R."/>
            <person name="Giannoukos G."/>
            <person name="Goode T."/>
            <person name="Graham J."/>
            <person name="Grandbois E."/>
            <person name="Grewal S."/>
            <person name="Gyaltsen K."/>
            <person name="Hafez N."/>
            <person name="Hagos B."/>
            <person name="Hall J."/>
            <person name="Henson C."/>
            <person name="Hollinger A."/>
            <person name="Honan T."/>
            <person name="Huard M.D."/>
            <person name="Hughes L."/>
            <person name="Hurhula B."/>
            <person name="Husby M.E."/>
            <person name="Kamat A."/>
            <person name="Kanga B."/>
            <person name="Kashin S."/>
            <person name="Khazanovich D."/>
            <person name="Kisner P."/>
            <person name="Lance K."/>
            <person name="Lara M."/>
            <person name="Lee W."/>
            <person name="Lennon N."/>
            <person name="Letendre F."/>
            <person name="LeVine R."/>
            <person name="Lipovsky A."/>
            <person name="Liu X."/>
            <person name="Liu J."/>
            <person name="Liu S."/>
            <person name="Lokyitsang T."/>
            <person name="Lokyitsang Y."/>
            <person name="Lubonja R."/>
            <person name="Lui A."/>
            <person name="MacDonald P."/>
            <person name="Magnisalis V."/>
            <person name="Maru K."/>
            <person name="Matthews C."/>
            <person name="McCusker W."/>
            <person name="McDonough S."/>
            <person name="Mehta T."/>
            <person name="Meldrim J."/>
            <person name="Meneus L."/>
            <person name="Mihai O."/>
            <person name="Mihalev A."/>
            <person name="Mihova T."/>
            <person name="Mittelman R."/>
            <person name="Mlenga V."/>
            <person name="Montmayeur A."/>
            <person name="Mulrain L."/>
            <person name="Navidi A."/>
            <person name="Naylor J."/>
            <person name="Negash T."/>
            <person name="Nguyen T."/>
            <person name="Nguyen N."/>
            <person name="Nicol R."/>
            <person name="Norbu C."/>
            <person name="Norbu N."/>
            <person name="Novod N."/>
            <person name="O'Neill B."/>
            <person name="Osman S."/>
            <person name="Markiewicz E."/>
            <person name="Oyono O.L."/>
            <person name="Patti C."/>
            <person name="Phunkhang P."/>
            <person name="Pierre F."/>
            <person name="Priest M."/>
            <person name="Raghuraman S."/>
            <person name="Rege F."/>
            <person name="Reyes R."/>
            <person name="Rise C."/>
            <person name="Rogov P."/>
            <person name="Ross K."/>
            <person name="Ryan E."/>
            <person name="Settipalli S."/>
            <person name="Shea T."/>
            <person name="Sherpa N."/>
            <person name="Shi L."/>
            <person name="Shih D."/>
            <person name="Sparrow T."/>
            <person name="Spaulding J."/>
            <person name="Stalker J."/>
            <person name="Stange-Thomann N."/>
            <person name="Stavropoulos S."/>
            <person name="Stone C."/>
            <person name="Strader C."/>
            <person name="Tesfaye S."/>
            <person name="Thomson T."/>
            <person name="Thoulutsang Y."/>
            <person name="Thoulutsang D."/>
            <person name="Topham K."/>
            <person name="Topping I."/>
            <person name="Tsamla T."/>
            <person name="Vassiliev H."/>
            <person name="Vo A."/>
            <person name="Wangchuk T."/>
            <person name="Wangdi T."/>
            <person name="Weiand M."/>
            <person name="Wilkinson J."/>
            <person name="Wilson A."/>
            <person name="Yadav S."/>
            <person name="Young G."/>
            <person name="Yu Q."/>
            <person name="Zembek L."/>
            <person name="Zhong D."/>
            <person name="Zimmer A."/>
            <person name="Zwirko Z."/>
            <person name="Jaffe D.B."/>
            <person name="Alvarez P."/>
            <person name="Brockman W."/>
            <person name="Butler J."/>
            <person name="Chin C."/>
            <person name="Gnerre S."/>
            <person name="Grabherr M."/>
            <person name="Kleber M."/>
            <person name="Mauceli E."/>
            <person name="MacCallum I."/>
        </authorList>
    </citation>
    <scope>NUCLEOTIDE SEQUENCE [LARGE SCALE GENOMIC DNA]</scope>
    <source>
        <strain evidence="3">Rob3c / Tucson 14021-0248.25</strain>
    </source>
</reference>
<evidence type="ECO:0000256" key="1">
    <source>
        <dbReference type="SAM" id="MobiDB-lite"/>
    </source>
</evidence>